<dbReference type="PROSITE" id="PS50110">
    <property type="entry name" value="RESPONSE_REGULATORY"/>
    <property type="match status" value="1"/>
</dbReference>
<keyword evidence="1" id="KW-0597">Phosphoprotein</keyword>
<evidence type="ECO:0000259" key="2">
    <source>
        <dbReference type="PROSITE" id="PS50110"/>
    </source>
</evidence>
<evidence type="ECO:0000313" key="4">
    <source>
        <dbReference type="Proteomes" id="UP001500630"/>
    </source>
</evidence>
<dbReference type="RefSeq" id="WP_345581364.1">
    <property type="nucleotide sequence ID" value="NZ_BAABDQ010000100.1"/>
</dbReference>
<organism evidence="3 4">
    <name type="scientific">Nonomuraea rosea</name>
    <dbReference type="NCBI Taxonomy" id="638574"/>
    <lineage>
        <taxon>Bacteria</taxon>
        <taxon>Bacillati</taxon>
        <taxon>Actinomycetota</taxon>
        <taxon>Actinomycetes</taxon>
        <taxon>Streptosporangiales</taxon>
        <taxon>Streptosporangiaceae</taxon>
        <taxon>Nonomuraea</taxon>
    </lineage>
</organism>
<sequence length="128" mass="13593">MRILIVDPHEPFRQALADLLTELCSDAPREVDVVQTGDAELAGDLAERTRFDLVLVDLAIGAQGLIGHLAALRPRLVVIAMAGDDEPVLAAAASRAGASRLISRAIGPRRLAAHVREALESSCHGRDS</sequence>
<accession>A0ABP7A9Z9</accession>
<dbReference type="EMBL" id="BAABDQ010000100">
    <property type="protein sequence ID" value="GAA3627844.1"/>
    <property type="molecule type" value="Genomic_DNA"/>
</dbReference>
<keyword evidence="4" id="KW-1185">Reference proteome</keyword>
<evidence type="ECO:0000256" key="1">
    <source>
        <dbReference type="PROSITE-ProRule" id="PRU00169"/>
    </source>
</evidence>
<dbReference type="InterPro" id="IPR001789">
    <property type="entry name" value="Sig_transdc_resp-reg_receiver"/>
</dbReference>
<proteinExistence type="predicted"/>
<feature type="modified residue" description="4-aspartylphosphate" evidence="1">
    <location>
        <position position="57"/>
    </location>
</feature>
<comment type="caution">
    <text evidence="3">The sequence shown here is derived from an EMBL/GenBank/DDBJ whole genome shotgun (WGS) entry which is preliminary data.</text>
</comment>
<dbReference type="Pfam" id="PF00072">
    <property type="entry name" value="Response_reg"/>
    <property type="match status" value="1"/>
</dbReference>
<dbReference type="SUPFAM" id="SSF52172">
    <property type="entry name" value="CheY-like"/>
    <property type="match status" value="1"/>
</dbReference>
<name>A0ABP7A9Z9_9ACTN</name>
<evidence type="ECO:0000313" key="3">
    <source>
        <dbReference type="EMBL" id="GAA3627844.1"/>
    </source>
</evidence>
<dbReference type="Gene3D" id="3.40.50.2300">
    <property type="match status" value="1"/>
</dbReference>
<dbReference type="SMART" id="SM00448">
    <property type="entry name" value="REC"/>
    <property type="match status" value="1"/>
</dbReference>
<protein>
    <recommendedName>
        <fullName evidence="2">Response regulatory domain-containing protein</fullName>
    </recommendedName>
</protein>
<gene>
    <name evidence="3" type="ORF">GCM10022419_136220</name>
</gene>
<feature type="domain" description="Response regulatory" evidence="2">
    <location>
        <begin position="2"/>
        <end position="119"/>
    </location>
</feature>
<dbReference type="Proteomes" id="UP001500630">
    <property type="component" value="Unassembled WGS sequence"/>
</dbReference>
<dbReference type="InterPro" id="IPR011006">
    <property type="entry name" value="CheY-like_superfamily"/>
</dbReference>
<reference evidence="4" key="1">
    <citation type="journal article" date="2019" name="Int. J. Syst. Evol. Microbiol.">
        <title>The Global Catalogue of Microorganisms (GCM) 10K type strain sequencing project: providing services to taxonomists for standard genome sequencing and annotation.</title>
        <authorList>
            <consortium name="The Broad Institute Genomics Platform"/>
            <consortium name="The Broad Institute Genome Sequencing Center for Infectious Disease"/>
            <person name="Wu L."/>
            <person name="Ma J."/>
        </authorList>
    </citation>
    <scope>NUCLEOTIDE SEQUENCE [LARGE SCALE GENOMIC DNA]</scope>
    <source>
        <strain evidence="4">JCM 17326</strain>
    </source>
</reference>